<dbReference type="PANTHER" id="PTHR46479">
    <property type="entry name" value="BIOGENESIS OF LYSOSOME-RELATED ORGANELLES COMPLEX 1 SUBUNIT 2"/>
    <property type="match status" value="1"/>
</dbReference>
<dbReference type="GeneID" id="101565642"/>
<dbReference type="OrthoDB" id="244061at2759"/>
<dbReference type="GO" id="GO:0016197">
    <property type="term" value="P:endosomal transport"/>
    <property type="evidence" value="ECO:0007669"/>
    <property type="project" value="TreeGrafter"/>
</dbReference>
<evidence type="ECO:0000256" key="1">
    <source>
        <dbReference type="ARBA" id="ARBA00008468"/>
    </source>
</evidence>
<dbReference type="GO" id="GO:0043015">
    <property type="term" value="F:gamma-tubulin binding"/>
    <property type="evidence" value="ECO:0007669"/>
    <property type="project" value="TreeGrafter"/>
</dbReference>
<sequence length="181" mass="19951">MGVCRLQAPWAVLEKVVSAGSQTYKPSSQEKAKPALITGEGSSSGPGIAAAECVPAMRREELARGNATVQTAKEAKGPAEATVTELRWHTFSKMAVYLPRELTANREDCKFLENMTKLTSLKYLEMKDTAIIIDRSLKDLNQKYAELQPHLDQINVVEEQVAALEQAAYKLDARSQKLEAE</sequence>
<dbReference type="InterPro" id="IPR019269">
    <property type="entry name" value="BLOC1_su2"/>
</dbReference>
<dbReference type="GO" id="GO:0032418">
    <property type="term" value="P:lysosome localization"/>
    <property type="evidence" value="ECO:0007669"/>
    <property type="project" value="TreeGrafter"/>
</dbReference>
<dbReference type="Proteomes" id="UP000515203">
    <property type="component" value="Unplaced"/>
</dbReference>
<feature type="coiled-coil region" evidence="2">
    <location>
        <begin position="154"/>
        <end position="181"/>
    </location>
</feature>
<protein>
    <submittedName>
        <fullName evidence="4">Biogenesis of lysosome-related organelles complex 1 subunit 2-like</fullName>
    </submittedName>
</protein>
<dbReference type="AlphaFoldDB" id="A0A6P3VBG8"/>
<evidence type="ECO:0000313" key="3">
    <source>
        <dbReference type="Proteomes" id="UP000515203"/>
    </source>
</evidence>
<dbReference type="Pfam" id="PF10046">
    <property type="entry name" value="BLOC1_2"/>
    <property type="match status" value="1"/>
</dbReference>
<evidence type="ECO:0000256" key="2">
    <source>
        <dbReference type="SAM" id="Coils"/>
    </source>
</evidence>
<name>A0A6P3VBG8_OCTDE</name>
<accession>A0A6P3VBG8</accession>
<dbReference type="RefSeq" id="XP_012370858.2">
    <property type="nucleotide sequence ID" value="XM_012515404.2"/>
</dbReference>
<dbReference type="GO" id="GO:0031083">
    <property type="term" value="C:BLOC-1 complex"/>
    <property type="evidence" value="ECO:0007669"/>
    <property type="project" value="TreeGrafter"/>
</dbReference>
<dbReference type="GO" id="GO:0000930">
    <property type="term" value="C:gamma-tubulin complex"/>
    <property type="evidence" value="ECO:0007669"/>
    <property type="project" value="TreeGrafter"/>
</dbReference>
<dbReference type="InParanoid" id="A0A6P3VBG8"/>
<dbReference type="PANTHER" id="PTHR46479:SF1">
    <property type="entry name" value="BIOGENESIS OF LYSOSOME-RELATED ORGANELLES COMPLEX 1 SUBUNIT 2"/>
    <property type="match status" value="1"/>
</dbReference>
<reference evidence="4" key="1">
    <citation type="submission" date="2025-08" db="UniProtKB">
        <authorList>
            <consortium name="RefSeq"/>
        </authorList>
    </citation>
    <scope>IDENTIFICATION</scope>
</reference>
<comment type="similarity">
    <text evidence="1">Belongs to the BLOC1S2 family.</text>
</comment>
<evidence type="ECO:0000313" key="4">
    <source>
        <dbReference type="RefSeq" id="XP_012370858.2"/>
    </source>
</evidence>
<gene>
    <name evidence="4" type="primary">LOC101565642</name>
</gene>
<dbReference type="GO" id="GO:0099078">
    <property type="term" value="C:BORC complex"/>
    <property type="evidence" value="ECO:0007669"/>
    <property type="project" value="TreeGrafter"/>
</dbReference>
<organism evidence="3 4">
    <name type="scientific">Octodon degus</name>
    <name type="common">Degu</name>
    <name type="synonym">Sciurus degus</name>
    <dbReference type="NCBI Taxonomy" id="10160"/>
    <lineage>
        <taxon>Eukaryota</taxon>
        <taxon>Metazoa</taxon>
        <taxon>Chordata</taxon>
        <taxon>Craniata</taxon>
        <taxon>Vertebrata</taxon>
        <taxon>Euteleostomi</taxon>
        <taxon>Mammalia</taxon>
        <taxon>Eutheria</taxon>
        <taxon>Euarchontoglires</taxon>
        <taxon>Glires</taxon>
        <taxon>Rodentia</taxon>
        <taxon>Hystricomorpha</taxon>
        <taxon>Octodontidae</taxon>
        <taxon>Octodon</taxon>
    </lineage>
</organism>
<keyword evidence="2" id="KW-0175">Coiled coil</keyword>
<proteinExistence type="inferred from homology"/>
<keyword evidence="3" id="KW-1185">Reference proteome</keyword>